<name>A0ABZ0BC78_9SPHN</name>
<keyword evidence="2" id="KW-0812">Transmembrane</keyword>
<accession>A0ABZ0BC78</accession>
<dbReference type="EMBL" id="CP135076">
    <property type="protein sequence ID" value="WNO54266.1"/>
    <property type="molecule type" value="Genomic_DNA"/>
</dbReference>
<feature type="region of interest" description="Disordered" evidence="1">
    <location>
        <begin position="39"/>
        <end position="61"/>
    </location>
</feature>
<keyword evidence="2" id="KW-1133">Transmembrane helix</keyword>
<sequence>MIDLGSLWGVLTVIGPILLAAVIIWVLLHNRTSHREDIETEAATHRMYDEQDREDKVNEKL</sequence>
<keyword evidence="4" id="KW-1185">Reference proteome</keyword>
<reference evidence="3 4" key="1">
    <citation type="submission" date="2023-09" db="EMBL/GenBank/DDBJ databases">
        <authorList>
            <person name="Rey-Velasco X."/>
        </authorList>
    </citation>
    <scope>NUCLEOTIDE SEQUENCE [LARGE SCALE GENOMIC DNA]</scope>
    <source>
        <strain evidence="3 4">W311</strain>
    </source>
</reference>
<evidence type="ECO:0000256" key="2">
    <source>
        <dbReference type="SAM" id="Phobius"/>
    </source>
</evidence>
<protein>
    <submittedName>
        <fullName evidence="3">Uncharacterized protein</fullName>
    </submittedName>
</protein>
<organism evidence="3 4">
    <name type="scientific">Stakelama saccharophila</name>
    <dbReference type="NCBI Taxonomy" id="3075605"/>
    <lineage>
        <taxon>Bacteria</taxon>
        <taxon>Pseudomonadati</taxon>
        <taxon>Pseudomonadota</taxon>
        <taxon>Alphaproteobacteria</taxon>
        <taxon>Sphingomonadales</taxon>
        <taxon>Sphingomonadaceae</taxon>
        <taxon>Stakelama</taxon>
    </lineage>
</organism>
<keyword evidence="2" id="KW-0472">Membrane</keyword>
<dbReference type="Proteomes" id="UP001302249">
    <property type="component" value="Chromosome"/>
</dbReference>
<evidence type="ECO:0000313" key="4">
    <source>
        <dbReference type="Proteomes" id="UP001302249"/>
    </source>
</evidence>
<evidence type="ECO:0000313" key="3">
    <source>
        <dbReference type="EMBL" id="WNO54266.1"/>
    </source>
</evidence>
<dbReference type="RefSeq" id="WP_313916564.1">
    <property type="nucleotide sequence ID" value="NZ_CP135076.1"/>
</dbReference>
<proteinExistence type="predicted"/>
<gene>
    <name evidence="3" type="ORF">RPR59_03105</name>
</gene>
<evidence type="ECO:0000256" key="1">
    <source>
        <dbReference type="SAM" id="MobiDB-lite"/>
    </source>
</evidence>
<feature type="transmembrane region" description="Helical" evidence="2">
    <location>
        <begin position="6"/>
        <end position="28"/>
    </location>
</feature>